<organism evidence="1 2">
    <name type="scientific">Acetomicrobium hydrogeniformans ATCC BAA-1850</name>
    <dbReference type="NCBI Taxonomy" id="592015"/>
    <lineage>
        <taxon>Bacteria</taxon>
        <taxon>Thermotogati</taxon>
        <taxon>Synergistota</taxon>
        <taxon>Synergistia</taxon>
        <taxon>Synergistales</taxon>
        <taxon>Acetomicrobiaceae</taxon>
        <taxon>Acetomicrobium</taxon>
    </lineage>
</organism>
<evidence type="ECO:0000313" key="2">
    <source>
        <dbReference type="Proteomes" id="UP000005273"/>
    </source>
</evidence>
<keyword evidence="2" id="KW-1185">Reference proteome</keyword>
<accession>A0A0T5XB38</accession>
<name>A0A0T5XB38_9BACT</name>
<dbReference type="EMBL" id="ACJX03000001">
    <property type="protein sequence ID" value="KRT35560.1"/>
    <property type="molecule type" value="Genomic_DNA"/>
</dbReference>
<proteinExistence type="predicted"/>
<sequence>MIYCHKYIHYNEMYSTQREGKFHVKYPNFKNDTRWHIFYTMKKLKIALEKPSTQPRGREILEIIDHNLRGLNTDEATTFPIEGLSKALSVVDKIILGINFGAPEWPNKLLDLYGPPVKCYVTPFIEEDFPLSDMQKFFPNWEQPCEWYLLPFDLEEQDSPLNLQFLSKHLDRAWAMYENKAYNRFALIFSPALSLLTYSYERFAWKDLEAFDWPEKIKEWFALLSHYTAENAVSSHVWDWQWDEIVYATSLFLDNIPPCQNKEKALDIKNILIAGSIVASYKVHSGASLEELTSLERLIAFACDGSLFLSRYQMS</sequence>
<dbReference type="Proteomes" id="UP000005273">
    <property type="component" value="Unassembled WGS sequence"/>
</dbReference>
<reference evidence="2" key="1">
    <citation type="submission" date="2012-09" db="EMBL/GenBank/DDBJ databases">
        <authorList>
            <person name="Weinstock G."/>
            <person name="Sodergren E."/>
            <person name="Clifton S."/>
            <person name="Fulton L."/>
            <person name="Fulton B."/>
            <person name="Courtney L."/>
            <person name="Fronick C."/>
            <person name="Harrison M."/>
            <person name="Strong C."/>
            <person name="Farmer C."/>
            <person name="Delehaunty K."/>
            <person name="Markovic C."/>
            <person name="Hall O."/>
            <person name="Minx P."/>
            <person name="Tomlinson C."/>
            <person name="Mitreva M."/>
            <person name="Nelson J."/>
            <person name="Hou S."/>
            <person name="Wollam A."/>
            <person name="Pepin K.H."/>
            <person name="Johnson M."/>
            <person name="Bhonagiri V."/>
            <person name="Nash W.E."/>
            <person name="Suruliraj S."/>
            <person name="Warren W."/>
            <person name="Chinwalla A."/>
            <person name="Mardis E.R."/>
            <person name="Wilson R.K."/>
        </authorList>
    </citation>
    <scope>NUCLEOTIDE SEQUENCE [LARGE SCALE GENOMIC DNA]</scope>
    <source>
        <strain evidence="2">OS1</strain>
    </source>
</reference>
<protein>
    <submittedName>
        <fullName evidence="1">Uncharacterized protein</fullName>
    </submittedName>
</protein>
<evidence type="ECO:0000313" key="1">
    <source>
        <dbReference type="EMBL" id="KRT35560.1"/>
    </source>
</evidence>
<gene>
    <name evidence="1" type="ORF">HMPREF1705_02793</name>
</gene>
<comment type="caution">
    <text evidence="1">The sequence shown here is derived from an EMBL/GenBank/DDBJ whole genome shotgun (WGS) entry which is preliminary data.</text>
</comment>
<dbReference type="AlphaFoldDB" id="A0A0T5XB38"/>
<dbReference type="STRING" id="592015.HMPREF1705_02793"/>